<dbReference type="Gene3D" id="3.30.40.10">
    <property type="entry name" value="Zinc/RING finger domain, C3HC4 (zinc finger)"/>
    <property type="match status" value="1"/>
</dbReference>
<dbReference type="SMART" id="SM00184">
    <property type="entry name" value="RING"/>
    <property type="match status" value="1"/>
</dbReference>
<sequence>MSEEICSICGNAGSVQMCRLPCNHKFCFVCIGKFCASSDWYCPECHQQFLRMAELQNKNETGYIISAKSLATIYQYSESNSYSSSSFHAAQPVVHSEEEPVTKPRTSTNITRVHQHQSSGILNSNMQSHARSNRSNRQGPRLFNSPHLSLFGEK</sequence>
<gene>
    <name evidence="7" type="ORF">TRFO_16995</name>
</gene>
<feature type="domain" description="RING-type" evidence="6">
    <location>
        <begin position="6"/>
        <end position="46"/>
    </location>
</feature>
<feature type="region of interest" description="Disordered" evidence="5">
    <location>
        <begin position="111"/>
        <end position="154"/>
    </location>
</feature>
<dbReference type="InterPro" id="IPR013083">
    <property type="entry name" value="Znf_RING/FYVE/PHD"/>
</dbReference>
<dbReference type="RefSeq" id="XP_068366080.1">
    <property type="nucleotide sequence ID" value="XM_068499317.1"/>
</dbReference>
<dbReference type="Proteomes" id="UP000179807">
    <property type="component" value="Unassembled WGS sequence"/>
</dbReference>
<evidence type="ECO:0000259" key="6">
    <source>
        <dbReference type="PROSITE" id="PS50089"/>
    </source>
</evidence>
<evidence type="ECO:0000256" key="1">
    <source>
        <dbReference type="ARBA" id="ARBA00022723"/>
    </source>
</evidence>
<organism evidence="7 8">
    <name type="scientific">Tritrichomonas foetus</name>
    <dbReference type="NCBI Taxonomy" id="1144522"/>
    <lineage>
        <taxon>Eukaryota</taxon>
        <taxon>Metamonada</taxon>
        <taxon>Parabasalia</taxon>
        <taxon>Tritrichomonadida</taxon>
        <taxon>Tritrichomonadidae</taxon>
        <taxon>Tritrichomonas</taxon>
    </lineage>
</organism>
<dbReference type="InterPro" id="IPR001841">
    <property type="entry name" value="Znf_RING"/>
</dbReference>
<dbReference type="InterPro" id="IPR018957">
    <property type="entry name" value="Znf_C3HC4_RING-type"/>
</dbReference>
<name>A0A1J4KPW9_9EUKA</name>
<evidence type="ECO:0000256" key="4">
    <source>
        <dbReference type="PROSITE-ProRule" id="PRU00175"/>
    </source>
</evidence>
<dbReference type="GeneID" id="94834021"/>
<keyword evidence="8" id="KW-1185">Reference proteome</keyword>
<dbReference type="PROSITE" id="PS50089">
    <property type="entry name" value="ZF_RING_2"/>
    <property type="match status" value="1"/>
</dbReference>
<evidence type="ECO:0000313" key="8">
    <source>
        <dbReference type="Proteomes" id="UP000179807"/>
    </source>
</evidence>
<protein>
    <recommendedName>
        <fullName evidence="6">RING-type domain-containing protein</fullName>
    </recommendedName>
</protein>
<proteinExistence type="predicted"/>
<accession>A0A1J4KPW9</accession>
<keyword evidence="3" id="KW-0862">Zinc</keyword>
<evidence type="ECO:0000256" key="2">
    <source>
        <dbReference type="ARBA" id="ARBA00022771"/>
    </source>
</evidence>
<dbReference type="InterPro" id="IPR017907">
    <property type="entry name" value="Znf_RING_CS"/>
</dbReference>
<reference evidence="7" key="1">
    <citation type="submission" date="2016-10" db="EMBL/GenBank/DDBJ databases">
        <authorList>
            <person name="Benchimol M."/>
            <person name="Almeida L.G."/>
            <person name="Vasconcelos A.T."/>
            <person name="Perreira-Neves A."/>
            <person name="Rosa I.A."/>
            <person name="Tasca T."/>
            <person name="Bogo M.R."/>
            <person name="de Souza W."/>
        </authorList>
    </citation>
    <scope>NUCLEOTIDE SEQUENCE [LARGE SCALE GENOMIC DNA]</scope>
    <source>
        <strain evidence="7">K</strain>
    </source>
</reference>
<keyword evidence="2 4" id="KW-0863">Zinc-finger</keyword>
<dbReference type="VEuPathDB" id="TrichDB:TRFO_16995"/>
<evidence type="ECO:0000313" key="7">
    <source>
        <dbReference type="EMBL" id="OHT12944.1"/>
    </source>
</evidence>
<dbReference type="GO" id="GO:0008270">
    <property type="term" value="F:zinc ion binding"/>
    <property type="evidence" value="ECO:0007669"/>
    <property type="project" value="UniProtKB-KW"/>
</dbReference>
<dbReference type="AlphaFoldDB" id="A0A1J4KPW9"/>
<evidence type="ECO:0000256" key="5">
    <source>
        <dbReference type="SAM" id="MobiDB-lite"/>
    </source>
</evidence>
<dbReference type="PROSITE" id="PS00518">
    <property type="entry name" value="ZF_RING_1"/>
    <property type="match status" value="1"/>
</dbReference>
<dbReference type="EMBL" id="MLAK01000551">
    <property type="protein sequence ID" value="OHT12944.1"/>
    <property type="molecule type" value="Genomic_DNA"/>
</dbReference>
<comment type="caution">
    <text evidence="7">The sequence shown here is derived from an EMBL/GenBank/DDBJ whole genome shotgun (WGS) entry which is preliminary data.</text>
</comment>
<keyword evidence="1" id="KW-0479">Metal-binding</keyword>
<dbReference type="SUPFAM" id="SSF57850">
    <property type="entry name" value="RING/U-box"/>
    <property type="match status" value="1"/>
</dbReference>
<feature type="compositionally biased region" description="Polar residues" evidence="5">
    <location>
        <begin position="111"/>
        <end position="138"/>
    </location>
</feature>
<evidence type="ECO:0000256" key="3">
    <source>
        <dbReference type="ARBA" id="ARBA00022833"/>
    </source>
</evidence>
<dbReference type="Pfam" id="PF00097">
    <property type="entry name" value="zf-C3HC4"/>
    <property type="match status" value="1"/>
</dbReference>